<dbReference type="AlphaFoldDB" id="A0A137NY88"/>
<dbReference type="EMBL" id="KQ964617">
    <property type="protein sequence ID" value="KXN67717.1"/>
    <property type="molecule type" value="Genomic_DNA"/>
</dbReference>
<organism evidence="1 2">
    <name type="scientific">Conidiobolus coronatus (strain ATCC 28846 / CBS 209.66 / NRRL 28638)</name>
    <name type="common">Delacroixia coronata</name>
    <dbReference type="NCBI Taxonomy" id="796925"/>
    <lineage>
        <taxon>Eukaryota</taxon>
        <taxon>Fungi</taxon>
        <taxon>Fungi incertae sedis</taxon>
        <taxon>Zoopagomycota</taxon>
        <taxon>Entomophthoromycotina</taxon>
        <taxon>Entomophthoromycetes</taxon>
        <taxon>Entomophthorales</taxon>
        <taxon>Ancylistaceae</taxon>
        <taxon>Conidiobolus</taxon>
    </lineage>
</organism>
<evidence type="ECO:0008006" key="3">
    <source>
        <dbReference type="Google" id="ProtNLM"/>
    </source>
</evidence>
<proteinExistence type="predicted"/>
<sequence>MLNDSSINAKKKLKNIKWREIFILQEFKCYLSNSDFIEISTLNQFLREKLRQQVLYKVKLNPEFLLQFPNYFYRKEFDIESEFDKELETIPNFQSNRIDPFMTDLIRVLNSFDSDLLQIEFDRLYRPGYYIVPCVSKFGHLTGLSICDCELELKGFNKFIQELDKLEYLSIKNIEFLILAEENPLNPETFLPNTLKELELGYMNLKKVYYNNTPYEYLFYDRSGFLDSNHHITAQKLPNLKKLKVSMDSTYISSYFPSLMDLNPQLKQLAIPCYYLSSSAVKPLSNAGNLNELHIAFKTDYNEFRRFDFMPLESVNSLSIKLIPSSQYRKVYTLVNLCQKITKFNASLDSYSDEFIKRVLKKLDHLKTIELEIKDFTLEEFDLSIFSNMESLKLNITSNEMIRYKLPEQLFNLKSIKITSNNYKDCFNFMLEEYSNSPTWNIKLLGKAIRCRAITS</sequence>
<reference evidence="1 2" key="1">
    <citation type="journal article" date="2015" name="Genome Biol. Evol.">
        <title>Phylogenomic analyses indicate that early fungi evolved digesting cell walls of algal ancestors of land plants.</title>
        <authorList>
            <person name="Chang Y."/>
            <person name="Wang S."/>
            <person name="Sekimoto S."/>
            <person name="Aerts A.L."/>
            <person name="Choi C."/>
            <person name="Clum A."/>
            <person name="LaButti K.M."/>
            <person name="Lindquist E.A."/>
            <person name="Yee Ngan C."/>
            <person name="Ohm R.A."/>
            <person name="Salamov A.A."/>
            <person name="Grigoriev I.V."/>
            <person name="Spatafora J.W."/>
            <person name="Berbee M.L."/>
        </authorList>
    </citation>
    <scope>NUCLEOTIDE SEQUENCE [LARGE SCALE GENOMIC DNA]</scope>
    <source>
        <strain evidence="1 2">NRRL 28638</strain>
    </source>
</reference>
<evidence type="ECO:0000313" key="1">
    <source>
        <dbReference type="EMBL" id="KXN67717.1"/>
    </source>
</evidence>
<dbReference type="Proteomes" id="UP000070444">
    <property type="component" value="Unassembled WGS sequence"/>
</dbReference>
<dbReference type="InterPro" id="IPR032675">
    <property type="entry name" value="LRR_dom_sf"/>
</dbReference>
<gene>
    <name evidence="1" type="ORF">CONCODRAFT_167194</name>
</gene>
<accession>A0A137NY88</accession>
<dbReference type="SUPFAM" id="SSF52047">
    <property type="entry name" value="RNI-like"/>
    <property type="match status" value="2"/>
</dbReference>
<evidence type="ECO:0000313" key="2">
    <source>
        <dbReference type="Proteomes" id="UP000070444"/>
    </source>
</evidence>
<name>A0A137NY88_CONC2</name>
<keyword evidence="2" id="KW-1185">Reference proteome</keyword>
<protein>
    <recommendedName>
        <fullName evidence="3">RNI-like protein</fullName>
    </recommendedName>
</protein>
<dbReference type="Gene3D" id="3.80.10.10">
    <property type="entry name" value="Ribonuclease Inhibitor"/>
    <property type="match status" value="1"/>
</dbReference>